<dbReference type="InterPro" id="IPR016032">
    <property type="entry name" value="Sig_transdc_resp-reg_C-effctor"/>
</dbReference>
<keyword evidence="1 2" id="KW-0238">DNA-binding</keyword>
<dbReference type="PROSITE" id="PS51755">
    <property type="entry name" value="OMPR_PHOB"/>
    <property type="match status" value="1"/>
</dbReference>
<organism evidence="4 5">
    <name type="scientific">Nocardioides hankookensis</name>
    <dbReference type="NCBI Taxonomy" id="443157"/>
    <lineage>
        <taxon>Bacteria</taxon>
        <taxon>Bacillati</taxon>
        <taxon>Actinomycetota</taxon>
        <taxon>Actinomycetes</taxon>
        <taxon>Propionibacteriales</taxon>
        <taxon>Nocardioidaceae</taxon>
        <taxon>Nocardioides</taxon>
    </lineage>
</organism>
<dbReference type="CDD" id="cd00383">
    <property type="entry name" value="trans_reg_C"/>
    <property type="match status" value="1"/>
</dbReference>
<dbReference type="SUPFAM" id="SSF46894">
    <property type="entry name" value="C-terminal effector domain of the bipartite response regulators"/>
    <property type="match status" value="1"/>
</dbReference>
<dbReference type="RefSeq" id="WP_379157908.1">
    <property type="nucleotide sequence ID" value="NZ_JBHSRJ010000008.1"/>
</dbReference>
<dbReference type="EMBL" id="JBHSRJ010000008">
    <property type="protein sequence ID" value="MFC6045187.1"/>
    <property type="molecule type" value="Genomic_DNA"/>
</dbReference>
<comment type="caution">
    <text evidence="4">The sequence shown here is derived from an EMBL/GenBank/DDBJ whole genome shotgun (WGS) entry which is preliminary data.</text>
</comment>
<evidence type="ECO:0000256" key="1">
    <source>
        <dbReference type="ARBA" id="ARBA00023125"/>
    </source>
</evidence>
<dbReference type="Proteomes" id="UP001596135">
    <property type="component" value="Unassembled WGS sequence"/>
</dbReference>
<dbReference type="Pfam" id="PF00486">
    <property type="entry name" value="Trans_reg_C"/>
    <property type="match status" value="1"/>
</dbReference>
<accession>A0ABW1LPX4</accession>
<protein>
    <submittedName>
        <fullName evidence="4">Winged helix-turn-helix domain-containing protein</fullName>
    </submittedName>
</protein>
<dbReference type="InterPro" id="IPR001867">
    <property type="entry name" value="OmpR/PhoB-type_DNA-bd"/>
</dbReference>
<keyword evidence="5" id="KW-1185">Reference proteome</keyword>
<evidence type="ECO:0000256" key="2">
    <source>
        <dbReference type="PROSITE-ProRule" id="PRU01091"/>
    </source>
</evidence>
<dbReference type="InterPro" id="IPR036388">
    <property type="entry name" value="WH-like_DNA-bd_sf"/>
</dbReference>
<dbReference type="SMART" id="SM00862">
    <property type="entry name" value="Trans_reg_C"/>
    <property type="match status" value="1"/>
</dbReference>
<feature type="DNA-binding region" description="OmpR/PhoB-type" evidence="2">
    <location>
        <begin position="51"/>
        <end position="153"/>
    </location>
</feature>
<evidence type="ECO:0000313" key="5">
    <source>
        <dbReference type="Proteomes" id="UP001596135"/>
    </source>
</evidence>
<evidence type="ECO:0000313" key="4">
    <source>
        <dbReference type="EMBL" id="MFC6045187.1"/>
    </source>
</evidence>
<gene>
    <name evidence="4" type="ORF">ACFPYL_19010</name>
</gene>
<feature type="domain" description="OmpR/PhoB-type" evidence="3">
    <location>
        <begin position="51"/>
        <end position="153"/>
    </location>
</feature>
<proteinExistence type="predicted"/>
<evidence type="ECO:0000259" key="3">
    <source>
        <dbReference type="PROSITE" id="PS51755"/>
    </source>
</evidence>
<name>A0ABW1LPX4_9ACTN</name>
<dbReference type="Gene3D" id="1.10.10.10">
    <property type="entry name" value="Winged helix-like DNA-binding domain superfamily/Winged helix DNA-binding domain"/>
    <property type="match status" value="1"/>
</dbReference>
<sequence>MAPTAADRIRIADAVGGSAPVLLVGSVREAVRLLLRDVSFVEPDPCPLERPAPTAYDGLEVALDIDSDARVLTCGDRQTDLSPLEHDLLVSLHEADGHIRTFAWLQRHVWHNDHQGSRSHVQSTVKRLRRKLAEVDSPLQVDGVRGVGLRLVSVGSARYLG</sequence>
<reference evidence="5" key="1">
    <citation type="journal article" date="2019" name="Int. J. Syst. Evol. Microbiol.">
        <title>The Global Catalogue of Microorganisms (GCM) 10K type strain sequencing project: providing services to taxonomists for standard genome sequencing and annotation.</title>
        <authorList>
            <consortium name="The Broad Institute Genomics Platform"/>
            <consortium name="The Broad Institute Genome Sequencing Center for Infectious Disease"/>
            <person name="Wu L."/>
            <person name="Ma J."/>
        </authorList>
    </citation>
    <scope>NUCLEOTIDE SEQUENCE [LARGE SCALE GENOMIC DNA]</scope>
    <source>
        <strain evidence="5">CCUG 54522</strain>
    </source>
</reference>